<keyword evidence="2" id="KW-1185">Reference proteome</keyword>
<gene>
    <name evidence="1" type="ORF">CCMP2556_LOCUS26468</name>
</gene>
<evidence type="ECO:0000313" key="1">
    <source>
        <dbReference type="EMBL" id="CAK9052475.1"/>
    </source>
</evidence>
<sequence>MNLAPSKFDTALPICRYLCKASQGSTPAEAISQLLSLVSAASSRLSTGAPQDVCWNCMPLVPSALELKSLKILPNGRAQRSALQRLPVVRQIGSYKSAGEYFDTYFRLLREDCISAIRHSIAYVREHGLGRNGPKQEREADDNVFRATLKGFTVGKGDGADSRIKVVFEVKPMFSSKRWIFRSLRFFMNGNLLACVCDQDFSDPIWLLAARRDLKHSEVALEFYDGDGGGHRSGSGGQLTSALARLASARQLTLIASPTYFRSFEPVLQSLKTWETVGLPFEKELVECQHVERCSMLSDQRVQRGLIFEDKPLIEEVASRAPAPVASGRKDVQRARAKLEEVGSSLVGKEEDLDDDSMLIDLPHRLAKTKSSATKTLPMYQVVGISADAIGLSWPLMENVQTEVEVEGEASCLKKPDILSFMSTPFTVPRRWRSLVWNEKDQDRCLLKNICLFVPSLWGIRVSPLLNILTQGRMA</sequence>
<protein>
    <submittedName>
        <fullName evidence="1">Uncharacterized protein</fullName>
    </submittedName>
</protein>
<name>A0ABP0MQZ1_9DINO</name>
<comment type="caution">
    <text evidence="1">The sequence shown here is derived from an EMBL/GenBank/DDBJ whole genome shotgun (WGS) entry which is preliminary data.</text>
</comment>
<proteinExistence type="predicted"/>
<dbReference type="EMBL" id="CAXAMN010018446">
    <property type="protein sequence ID" value="CAK9052475.1"/>
    <property type="molecule type" value="Genomic_DNA"/>
</dbReference>
<organism evidence="1 2">
    <name type="scientific">Durusdinium trenchii</name>
    <dbReference type="NCBI Taxonomy" id="1381693"/>
    <lineage>
        <taxon>Eukaryota</taxon>
        <taxon>Sar</taxon>
        <taxon>Alveolata</taxon>
        <taxon>Dinophyceae</taxon>
        <taxon>Suessiales</taxon>
        <taxon>Symbiodiniaceae</taxon>
        <taxon>Durusdinium</taxon>
    </lineage>
</organism>
<accession>A0ABP0MQZ1</accession>
<reference evidence="1 2" key="1">
    <citation type="submission" date="2024-02" db="EMBL/GenBank/DDBJ databases">
        <authorList>
            <person name="Chen Y."/>
            <person name="Shah S."/>
            <person name="Dougan E. K."/>
            <person name="Thang M."/>
            <person name="Chan C."/>
        </authorList>
    </citation>
    <scope>NUCLEOTIDE SEQUENCE [LARGE SCALE GENOMIC DNA]</scope>
</reference>
<dbReference type="Proteomes" id="UP001642484">
    <property type="component" value="Unassembled WGS sequence"/>
</dbReference>
<evidence type="ECO:0000313" key="2">
    <source>
        <dbReference type="Proteomes" id="UP001642484"/>
    </source>
</evidence>